<keyword evidence="2" id="KW-1133">Transmembrane helix</keyword>
<accession>F2IUZ3</accession>
<dbReference type="EMBL" id="CP002568">
    <property type="protein sequence ID" value="ADZ70222.1"/>
    <property type="molecule type" value="Genomic_DNA"/>
</dbReference>
<evidence type="ECO:0000313" key="4">
    <source>
        <dbReference type="Proteomes" id="UP000008130"/>
    </source>
</evidence>
<feature type="compositionally biased region" description="Basic and acidic residues" evidence="1">
    <location>
        <begin position="184"/>
        <end position="210"/>
    </location>
</feature>
<reference evidence="3 4" key="1">
    <citation type="journal article" date="2011" name="J. Bacteriol.">
        <title>Complete genome sequence of Polymorphum gilvum SL003B-26A1T, a crude oil-degrading bacterium from oil-polluted saline soil.</title>
        <authorList>
            <person name="Li S.G."/>
            <person name="Tang Y.Q."/>
            <person name="Nie Y."/>
            <person name="Cai M."/>
            <person name="Wu X.L."/>
        </authorList>
    </citation>
    <scope>NUCLEOTIDE SEQUENCE [LARGE SCALE GENOMIC DNA]</scope>
    <source>
        <strain evidence="4">LMG 25793 / CGMCC 1.9160 / SL003B-26A1</strain>
    </source>
</reference>
<evidence type="ECO:0000313" key="3">
    <source>
        <dbReference type="EMBL" id="ADZ70222.1"/>
    </source>
</evidence>
<dbReference type="AlphaFoldDB" id="F2IUZ3"/>
<dbReference type="eggNOG" id="ENOG5033UGI">
    <property type="taxonomic scope" value="Bacteria"/>
</dbReference>
<keyword evidence="2" id="KW-0812">Transmembrane</keyword>
<dbReference type="STRING" id="991905.SL003B_1795"/>
<proteinExistence type="predicted"/>
<evidence type="ECO:0000256" key="2">
    <source>
        <dbReference type="SAM" id="Phobius"/>
    </source>
</evidence>
<feature type="region of interest" description="Disordered" evidence="1">
    <location>
        <begin position="160"/>
        <end position="210"/>
    </location>
</feature>
<dbReference type="OrthoDB" id="7870901at2"/>
<keyword evidence="4" id="KW-1185">Reference proteome</keyword>
<feature type="transmembrane region" description="Helical" evidence="2">
    <location>
        <begin position="21"/>
        <end position="39"/>
    </location>
</feature>
<evidence type="ECO:0000256" key="1">
    <source>
        <dbReference type="SAM" id="MobiDB-lite"/>
    </source>
</evidence>
<keyword evidence="2" id="KW-0472">Membrane</keyword>
<sequence>MDLVSPTPNRLEYIHDDKVQARVSIVILAIGAIACAVGGLAADSLWPSAVALVAAGALIVRIHRQAARTRVIFDKANDRLLLEHRSVSGRLIGSERLALSALENVVLERAGFFHNFLSRKVWQRPVLIVAGRRVPLTHMSYESSDAPSEVVDRLREKLELPRSMRMMDDAPSTPSPASSPPRKPRAEDRDGDDLERRAREIRRRNAEQEG</sequence>
<name>F2IUZ3_POLGS</name>
<gene>
    <name evidence="3" type="ordered locus">SL003B_1795</name>
</gene>
<dbReference type="RefSeq" id="WP_013652539.1">
    <property type="nucleotide sequence ID" value="NC_015259.1"/>
</dbReference>
<dbReference type="HOGENOM" id="CLU_1309189_0_0_5"/>
<feature type="transmembrane region" description="Helical" evidence="2">
    <location>
        <begin position="45"/>
        <end position="62"/>
    </location>
</feature>
<dbReference type="Proteomes" id="UP000008130">
    <property type="component" value="Chromosome"/>
</dbReference>
<dbReference type="KEGG" id="pgv:SL003B_1795"/>
<organism evidence="3 4">
    <name type="scientific">Polymorphum gilvum (strain LMG 25793 / CGMCC 1.9160 / SL003B-26A1)</name>
    <dbReference type="NCBI Taxonomy" id="991905"/>
    <lineage>
        <taxon>Bacteria</taxon>
        <taxon>Pseudomonadati</taxon>
        <taxon>Pseudomonadota</taxon>
        <taxon>Alphaproteobacteria</taxon>
        <taxon>Rhodobacterales</taxon>
        <taxon>Paracoccaceae</taxon>
        <taxon>Polymorphum</taxon>
    </lineage>
</organism>
<protein>
    <submittedName>
        <fullName evidence="3">Uncharacterized protein</fullName>
    </submittedName>
</protein>